<organism evidence="1">
    <name type="scientific">Anopheles darlingi</name>
    <name type="common">Mosquito</name>
    <dbReference type="NCBI Taxonomy" id="43151"/>
    <lineage>
        <taxon>Eukaryota</taxon>
        <taxon>Metazoa</taxon>
        <taxon>Ecdysozoa</taxon>
        <taxon>Arthropoda</taxon>
        <taxon>Hexapoda</taxon>
        <taxon>Insecta</taxon>
        <taxon>Pterygota</taxon>
        <taxon>Neoptera</taxon>
        <taxon>Endopterygota</taxon>
        <taxon>Diptera</taxon>
        <taxon>Nematocera</taxon>
        <taxon>Culicoidea</taxon>
        <taxon>Culicidae</taxon>
        <taxon>Anophelinae</taxon>
        <taxon>Anopheles</taxon>
    </lineage>
</organism>
<name>A0A2M4D9Q8_ANODA</name>
<protein>
    <submittedName>
        <fullName evidence="1">Putative secreted protein</fullName>
    </submittedName>
</protein>
<accession>A0A2M4D9Q8</accession>
<dbReference type="AlphaFoldDB" id="A0A2M4D9Q8"/>
<sequence length="94" mass="10278">MFPGKQPGIVRLLLSSTLATSSEPTSPSLQCRVALTMWRLTSTLMFVYQISGSARDSHDHTSRALTCLSLYCTVLHLVVCNLCHFIAHIADAGQ</sequence>
<proteinExistence type="predicted"/>
<evidence type="ECO:0000313" key="1">
    <source>
        <dbReference type="EMBL" id="MBW74310.1"/>
    </source>
</evidence>
<reference evidence="1" key="1">
    <citation type="submission" date="2018-01" db="EMBL/GenBank/DDBJ databases">
        <title>An insight into the sialome of Amazonian anophelines.</title>
        <authorList>
            <person name="Ribeiro J.M."/>
            <person name="Scarpassa V."/>
            <person name="Calvo E."/>
        </authorList>
    </citation>
    <scope>NUCLEOTIDE SEQUENCE</scope>
</reference>
<dbReference type="EMBL" id="GGFL01010132">
    <property type="protein sequence ID" value="MBW74310.1"/>
    <property type="molecule type" value="Transcribed_RNA"/>
</dbReference>